<dbReference type="Pfam" id="PF03144">
    <property type="entry name" value="GTP_EFTU_D2"/>
    <property type="match status" value="1"/>
</dbReference>
<reference evidence="5" key="1">
    <citation type="journal article" date="2012" name="PLoS ONE">
        <title>Gene sets for utilization of primary and secondary nutrition supplies in the distal gut of endangered iberian lynx.</title>
        <authorList>
            <person name="Alcaide M."/>
            <person name="Messina E."/>
            <person name="Richter M."/>
            <person name="Bargiela R."/>
            <person name="Peplies J."/>
            <person name="Huws S.A."/>
            <person name="Newbold C.J."/>
            <person name="Golyshin P.N."/>
            <person name="Simon M.A."/>
            <person name="Lopez G."/>
            <person name="Yakimov M.M."/>
            <person name="Ferrer M."/>
        </authorList>
    </citation>
    <scope>NUCLEOTIDE SEQUENCE</scope>
</reference>
<dbReference type="SUPFAM" id="SSF50447">
    <property type="entry name" value="Translation proteins"/>
    <property type="match status" value="1"/>
</dbReference>
<dbReference type="GO" id="GO:0005525">
    <property type="term" value="F:GTP binding"/>
    <property type="evidence" value="ECO:0007669"/>
    <property type="project" value="UniProtKB-KW"/>
</dbReference>
<evidence type="ECO:0000256" key="1">
    <source>
        <dbReference type="ARBA" id="ARBA00004496"/>
    </source>
</evidence>
<dbReference type="InterPro" id="IPR004161">
    <property type="entry name" value="EFTu-like_2"/>
</dbReference>
<evidence type="ECO:0000313" key="5">
    <source>
        <dbReference type="EMBL" id="EJX02834.1"/>
    </source>
</evidence>
<keyword evidence="3" id="KW-0342">GTP-binding</keyword>
<keyword evidence="5" id="KW-0396">Initiation factor</keyword>
<evidence type="ECO:0000259" key="4">
    <source>
        <dbReference type="Pfam" id="PF03144"/>
    </source>
</evidence>
<dbReference type="InterPro" id="IPR000178">
    <property type="entry name" value="TF_IF2_bacterial-like"/>
</dbReference>
<dbReference type="EMBL" id="AMCI01002395">
    <property type="protein sequence ID" value="EJX02834.1"/>
    <property type="molecule type" value="Genomic_DNA"/>
</dbReference>
<dbReference type="GO" id="GO:0003743">
    <property type="term" value="F:translation initiation factor activity"/>
    <property type="evidence" value="ECO:0007669"/>
    <property type="project" value="UniProtKB-KW"/>
</dbReference>
<dbReference type="GO" id="GO:0003924">
    <property type="term" value="F:GTPase activity"/>
    <property type="evidence" value="ECO:0007669"/>
    <property type="project" value="InterPro"/>
</dbReference>
<dbReference type="InterPro" id="IPR009000">
    <property type="entry name" value="Transl_B-barrel_sf"/>
</dbReference>
<name>J9G7I6_9ZZZZ</name>
<evidence type="ECO:0000256" key="2">
    <source>
        <dbReference type="ARBA" id="ARBA00022741"/>
    </source>
</evidence>
<keyword evidence="2" id="KW-0547">Nucleotide-binding</keyword>
<evidence type="ECO:0000256" key="3">
    <source>
        <dbReference type="ARBA" id="ARBA00023134"/>
    </source>
</evidence>
<protein>
    <submittedName>
        <fullName evidence="5">Translation initiation factor IF-2</fullName>
    </submittedName>
</protein>
<organism evidence="5">
    <name type="scientific">gut metagenome</name>
    <dbReference type="NCBI Taxonomy" id="749906"/>
    <lineage>
        <taxon>unclassified sequences</taxon>
        <taxon>metagenomes</taxon>
        <taxon>organismal metagenomes</taxon>
    </lineage>
</organism>
<dbReference type="FunFam" id="2.40.30.10:FF:000008">
    <property type="entry name" value="Translation initiation factor IF-2"/>
    <property type="match status" value="1"/>
</dbReference>
<dbReference type="InterPro" id="IPR015760">
    <property type="entry name" value="TIF_IF2"/>
</dbReference>
<accession>J9G7I6</accession>
<feature type="domain" description="Translation elongation factor EFTu-like" evidence="4">
    <location>
        <begin position="26"/>
        <end position="93"/>
    </location>
</feature>
<comment type="caution">
    <text evidence="5">The sequence shown here is derived from an EMBL/GenBank/DDBJ whole genome shotgun (WGS) entry which is preliminary data.</text>
</comment>
<dbReference type="Gene3D" id="2.40.30.10">
    <property type="entry name" value="Translation factors"/>
    <property type="match status" value="1"/>
</dbReference>
<keyword evidence="5" id="KW-0648">Protein biosynthesis</keyword>
<dbReference type="PANTHER" id="PTHR43381:SF5">
    <property type="entry name" value="TR-TYPE G DOMAIN-CONTAINING PROTEIN"/>
    <property type="match status" value="1"/>
</dbReference>
<dbReference type="AlphaFoldDB" id="J9G7I6"/>
<gene>
    <name evidence="5" type="ORF">EVA_09059</name>
</gene>
<dbReference type="GO" id="GO:0005829">
    <property type="term" value="C:cytosol"/>
    <property type="evidence" value="ECO:0007669"/>
    <property type="project" value="TreeGrafter"/>
</dbReference>
<sequence>MLAPKFREALIGHAEVRETYKVSKVGTVCGCYCSDGKIQRGCSVRVLRDNIVIHEGELASLRRFKDDVKEVASGYECGMQVEKFNDIKVGDVIECFVMEQIN</sequence>
<dbReference type="PROSITE" id="PS01176">
    <property type="entry name" value="IF2"/>
    <property type="match status" value="1"/>
</dbReference>
<dbReference type="PANTHER" id="PTHR43381">
    <property type="entry name" value="TRANSLATION INITIATION FACTOR IF-2-RELATED"/>
    <property type="match status" value="1"/>
</dbReference>
<proteinExistence type="predicted"/>
<comment type="subcellular location">
    <subcellularLocation>
        <location evidence="1">Cytoplasm</location>
    </subcellularLocation>
</comment>
<dbReference type="CDD" id="cd03692">
    <property type="entry name" value="mtIF2_IVc"/>
    <property type="match status" value="1"/>
</dbReference>